<evidence type="ECO:0000256" key="13">
    <source>
        <dbReference type="ARBA" id="ARBA00022842"/>
    </source>
</evidence>
<dbReference type="GO" id="GO:0046872">
    <property type="term" value="F:metal ion binding"/>
    <property type="evidence" value="ECO:0007669"/>
    <property type="project" value="UniProtKB-KW"/>
</dbReference>
<evidence type="ECO:0000256" key="11">
    <source>
        <dbReference type="ARBA" id="ARBA00022759"/>
    </source>
</evidence>
<dbReference type="CDD" id="cd00593">
    <property type="entry name" value="RIBOc"/>
    <property type="match status" value="1"/>
</dbReference>
<dbReference type="Gene3D" id="1.10.1520.10">
    <property type="entry name" value="Ribonuclease III domain"/>
    <property type="match status" value="1"/>
</dbReference>
<keyword evidence="6 15" id="KW-0698">rRNA processing</keyword>
<comment type="subunit">
    <text evidence="4 15">Homodimer.</text>
</comment>
<dbReference type="NCBIfam" id="TIGR02191">
    <property type="entry name" value="RNaseIII"/>
    <property type="match status" value="1"/>
</dbReference>
<keyword evidence="5 15" id="KW-0963">Cytoplasm</keyword>
<feature type="binding site" evidence="15">
    <location>
        <position position="60"/>
    </location>
    <ligand>
        <name>Mg(2+)</name>
        <dbReference type="ChEBI" id="CHEBI:18420"/>
    </ligand>
</feature>
<feature type="active site" evidence="15">
    <location>
        <position position="136"/>
    </location>
</feature>
<dbReference type="InterPro" id="IPR011907">
    <property type="entry name" value="RNase_III"/>
</dbReference>
<feature type="domain" description="RNase III" evidence="17">
    <location>
        <begin position="19"/>
        <end position="147"/>
    </location>
</feature>
<dbReference type="FunFam" id="3.30.160.20:FF:000003">
    <property type="entry name" value="Ribonuclease 3"/>
    <property type="match status" value="1"/>
</dbReference>
<evidence type="ECO:0000256" key="3">
    <source>
        <dbReference type="ARBA" id="ARBA00010183"/>
    </source>
</evidence>
<evidence type="ECO:0000313" key="19">
    <source>
        <dbReference type="Proteomes" id="UP000014605"/>
    </source>
</evidence>
<name>S3LDU3_9SPIR</name>
<dbReference type="GO" id="GO:0008033">
    <property type="term" value="P:tRNA processing"/>
    <property type="evidence" value="ECO:0007669"/>
    <property type="project" value="UniProtKB-KW"/>
</dbReference>
<dbReference type="GO" id="GO:0006397">
    <property type="term" value="P:mRNA processing"/>
    <property type="evidence" value="ECO:0007669"/>
    <property type="project" value="UniProtKB-UniRule"/>
</dbReference>
<dbReference type="PANTHER" id="PTHR11207">
    <property type="entry name" value="RIBONUCLEASE III"/>
    <property type="match status" value="1"/>
</dbReference>
<dbReference type="PROSITE" id="PS50137">
    <property type="entry name" value="DS_RBD"/>
    <property type="match status" value="1"/>
</dbReference>
<keyword evidence="19" id="KW-1185">Reference proteome</keyword>
<feature type="binding site" evidence="15">
    <location>
        <position position="133"/>
    </location>
    <ligand>
        <name>Mg(2+)</name>
        <dbReference type="ChEBI" id="CHEBI:18420"/>
    </ligand>
</feature>
<keyword evidence="14 15" id="KW-0694">RNA-binding</keyword>
<evidence type="ECO:0000259" key="17">
    <source>
        <dbReference type="PROSITE" id="PS50142"/>
    </source>
</evidence>
<dbReference type="GO" id="GO:0005737">
    <property type="term" value="C:cytoplasm"/>
    <property type="evidence" value="ECO:0007669"/>
    <property type="project" value="UniProtKB-SubCell"/>
</dbReference>
<dbReference type="InterPro" id="IPR000999">
    <property type="entry name" value="RNase_III_dom"/>
</dbReference>
<feature type="active site" evidence="15">
    <location>
        <position position="64"/>
    </location>
</feature>
<evidence type="ECO:0000256" key="2">
    <source>
        <dbReference type="ARBA" id="ARBA00004496"/>
    </source>
</evidence>
<evidence type="ECO:0000256" key="5">
    <source>
        <dbReference type="ARBA" id="ARBA00022490"/>
    </source>
</evidence>
<evidence type="ECO:0000259" key="16">
    <source>
        <dbReference type="PROSITE" id="PS50137"/>
    </source>
</evidence>
<evidence type="ECO:0000256" key="12">
    <source>
        <dbReference type="ARBA" id="ARBA00022801"/>
    </source>
</evidence>
<dbReference type="PATRIC" id="fig|1125702.3.peg.231"/>
<evidence type="ECO:0000256" key="10">
    <source>
        <dbReference type="ARBA" id="ARBA00022723"/>
    </source>
</evidence>
<dbReference type="GO" id="GO:0003725">
    <property type="term" value="F:double-stranded RNA binding"/>
    <property type="evidence" value="ECO:0007669"/>
    <property type="project" value="TreeGrafter"/>
</dbReference>
<comment type="function">
    <text evidence="15">Digests double-stranded RNA. Involved in the processing of primary rRNA transcript to yield the immediate precursors to the large and small rRNAs (23S and 16S). Processes some mRNAs, and tRNAs when they are encoded in the rRNA operon. Processes pre-crRNA and tracrRNA of type II CRISPR loci if present in the organism.</text>
</comment>
<evidence type="ECO:0000256" key="9">
    <source>
        <dbReference type="ARBA" id="ARBA00022722"/>
    </source>
</evidence>
<evidence type="ECO:0000256" key="6">
    <source>
        <dbReference type="ARBA" id="ARBA00022552"/>
    </source>
</evidence>
<reference evidence="18 19" key="1">
    <citation type="submission" date="2013-04" db="EMBL/GenBank/DDBJ databases">
        <title>The Genome Sequence of Treponema vincentii F0403.</title>
        <authorList>
            <consortium name="The Broad Institute Genomics Platform"/>
            <person name="Earl A."/>
            <person name="Ward D."/>
            <person name="Feldgarden M."/>
            <person name="Gevers D."/>
            <person name="Leonetti C."/>
            <person name="Izard J."/>
            <person name="Walker B."/>
            <person name="Young S."/>
            <person name="Zeng Q."/>
            <person name="Gargeya S."/>
            <person name="Fitzgerald M."/>
            <person name="Haas B."/>
            <person name="Abouelleil A."/>
            <person name="Allen A.W."/>
            <person name="Alvarado L."/>
            <person name="Arachchi H.M."/>
            <person name="Berlin A.M."/>
            <person name="Chapman S.B."/>
            <person name="Gainer-Dewar J."/>
            <person name="Goldberg J."/>
            <person name="Griggs A."/>
            <person name="Gujja S."/>
            <person name="Hansen M."/>
            <person name="Howarth C."/>
            <person name="Imamovic A."/>
            <person name="Ireland A."/>
            <person name="Larimer J."/>
            <person name="McCowan C."/>
            <person name="Murphy C."/>
            <person name="Pearson M."/>
            <person name="Poon T.W."/>
            <person name="Priest M."/>
            <person name="Roberts A."/>
            <person name="Saif S."/>
            <person name="Shea T."/>
            <person name="Sisk P."/>
            <person name="Sykes S."/>
            <person name="Wortman J."/>
            <person name="Nusbaum C."/>
            <person name="Birren B."/>
        </authorList>
    </citation>
    <scope>NUCLEOTIDE SEQUENCE [LARGE SCALE GENOMIC DNA]</scope>
    <source>
        <strain evidence="18 19">F0403</strain>
    </source>
</reference>
<keyword evidence="13 15" id="KW-0460">Magnesium</keyword>
<comment type="similarity">
    <text evidence="3">Belongs to the ribonuclease III family.</text>
</comment>
<dbReference type="FunFam" id="1.10.1520.10:FF:000001">
    <property type="entry name" value="Ribonuclease 3"/>
    <property type="match status" value="1"/>
</dbReference>
<keyword evidence="10 15" id="KW-0479">Metal-binding</keyword>
<dbReference type="Pfam" id="PF00035">
    <property type="entry name" value="dsrm"/>
    <property type="match status" value="1"/>
</dbReference>
<sequence length="248" mass="28487">MSFLFPFKYVLEKQRKQELLTFQKNAVCKFKNISLLDIAFHHRSFSNEHSDFPINNERLEFLGDSVLGMIVAAELYLAHPEKPEGDLAKIKAAVVSEDSLFPIALNLNIDKYLMLGHGEEVSGGRKKKALLADALEALIGALYLDSGFKVVQRFVLKIIEPQMQLVEQNKHRYRDYKSLLQEYVQKKYRIIPKYLLVETHGPDHDRVFQVKVVIKDKEYEPALGKSKKEAEQAAAEIAWKALSLQVRE</sequence>
<dbReference type="PROSITE" id="PS50142">
    <property type="entry name" value="RNASE_3_2"/>
    <property type="match status" value="1"/>
</dbReference>
<comment type="catalytic activity">
    <reaction evidence="1 15">
        <text>Endonucleolytic cleavage to 5'-phosphomonoester.</text>
        <dbReference type="EC" id="3.1.26.3"/>
    </reaction>
</comment>
<keyword evidence="8 15" id="KW-0819">tRNA processing</keyword>
<evidence type="ECO:0000313" key="18">
    <source>
        <dbReference type="EMBL" id="EPF47960.1"/>
    </source>
</evidence>
<feature type="domain" description="DRBM" evidence="16">
    <location>
        <begin position="175"/>
        <end position="244"/>
    </location>
</feature>
<feature type="binding site" evidence="15">
    <location>
        <position position="136"/>
    </location>
    <ligand>
        <name>Mg(2+)</name>
        <dbReference type="ChEBI" id="CHEBI:18420"/>
    </ligand>
</feature>
<dbReference type="GO" id="GO:0010468">
    <property type="term" value="P:regulation of gene expression"/>
    <property type="evidence" value="ECO:0007669"/>
    <property type="project" value="TreeGrafter"/>
</dbReference>
<protein>
    <recommendedName>
        <fullName evidence="15">Ribonuclease 3</fullName>
        <ecNumber evidence="15">3.1.26.3</ecNumber>
    </recommendedName>
    <alternativeName>
        <fullName evidence="15">Ribonuclease III</fullName>
        <shortName evidence="15">RNase III</shortName>
    </alternativeName>
</protein>
<comment type="caution">
    <text evidence="18">The sequence shown here is derived from an EMBL/GenBank/DDBJ whole genome shotgun (WGS) entry which is preliminary data.</text>
</comment>
<dbReference type="GO" id="GO:0004525">
    <property type="term" value="F:ribonuclease III activity"/>
    <property type="evidence" value="ECO:0007669"/>
    <property type="project" value="UniProtKB-UniRule"/>
</dbReference>
<accession>S3LDU3</accession>
<comment type="subcellular location">
    <subcellularLocation>
        <location evidence="2 15">Cytoplasm</location>
    </subcellularLocation>
</comment>
<dbReference type="SMART" id="SM00358">
    <property type="entry name" value="DSRM"/>
    <property type="match status" value="1"/>
</dbReference>
<dbReference type="InterPro" id="IPR014720">
    <property type="entry name" value="dsRBD_dom"/>
</dbReference>
<dbReference type="SUPFAM" id="SSF69065">
    <property type="entry name" value="RNase III domain-like"/>
    <property type="match status" value="1"/>
</dbReference>
<evidence type="ECO:0000256" key="7">
    <source>
        <dbReference type="ARBA" id="ARBA00022664"/>
    </source>
</evidence>
<keyword evidence="11 15" id="KW-0255">Endonuclease</keyword>
<dbReference type="PANTHER" id="PTHR11207:SF0">
    <property type="entry name" value="RIBONUCLEASE 3"/>
    <property type="match status" value="1"/>
</dbReference>
<organism evidence="18 19">
    <name type="scientific">Treponema vincentii F0403</name>
    <dbReference type="NCBI Taxonomy" id="1125702"/>
    <lineage>
        <taxon>Bacteria</taxon>
        <taxon>Pseudomonadati</taxon>
        <taxon>Spirochaetota</taxon>
        <taxon>Spirochaetia</taxon>
        <taxon>Spirochaetales</taxon>
        <taxon>Treponemataceae</taxon>
        <taxon>Treponema</taxon>
    </lineage>
</organism>
<evidence type="ECO:0000256" key="8">
    <source>
        <dbReference type="ARBA" id="ARBA00022694"/>
    </source>
</evidence>
<evidence type="ECO:0000256" key="14">
    <source>
        <dbReference type="ARBA" id="ARBA00022884"/>
    </source>
</evidence>
<proteinExistence type="inferred from homology"/>
<keyword evidence="9 15" id="KW-0540">Nuclease</keyword>
<evidence type="ECO:0000256" key="15">
    <source>
        <dbReference type="HAMAP-Rule" id="MF_00104"/>
    </source>
</evidence>
<dbReference type="GO" id="GO:0006364">
    <property type="term" value="P:rRNA processing"/>
    <property type="evidence" value="ECO:0007669"/>
    <property type="project" value="UniProtKB-UniRule"/>
</dbReference>
<dbReference type="HOGENOM" id="CLU_000907_1_3_12"/>
<evidence type="ECO:0000256" key="1">
    <source>
        <dbReference type="ARBA" id="ARBA00000109"/>
    </source>
</evidence>
<keyword evidence="15" id="KW-0699">rRNA-binding</keyword>
<dbReference type="CDD" id="cd10845">
    <property type="entry name" value="DSRM_RNAse_III_family"/>
    <property type="match status" value="1"/>
</dbReference>
<dbReference type="HAMAP" id="MF_00104">
    <property type="entry name" value="RNase_III"/>
    <property type="match status" value="1"/>
</dbReference>
<dbReference type="SUPFAM" id="SSF54768">
    <property type="entry name" value="dsRNA-binding domain-like"/>
    <property type="match status" value="1"/>
</dbReference>
<dbReference type="EC" id="3.1.26.3" evidence="15"/>
<keyword evidence="12 15" id="KW-0378">Hydrolase</keyword>
<dbReference type="Gene3D" id="3.30.160.20">
    <property type="match status" value="1"/>
</dbReference>
<dbReference type="SMART" id="SM00535">
    <property type="entry name" value="RIBOc"/>
    <property type="match status" value="1"/>
</dbReference>
<dbReference type="Proteomes" id="UP000014605">
    <property type="component" value="Unassembled WGS sequence"/>
</dbReference>
<comment type="cofactor">
    <cofactor evidence="15">
        <name>Mg(2+)</name>
        <dbReference type="ChEBI" id="CHEBI:18420"/>
    </cofactor>
</comment>
<dbReference type="GO" id="GO:0042802">
    <property type="term" value="F:identical protein binding"/>
    <property type="evidence" value="ECO:0007669"/>
    <property type="project" value="UniProtKB-ARBA"/>
</dbReference>
<dbReference type="PROSITE" id="PS00517">
    <property type="entry name" value="RNASE_3_1"/>
    <property type="match status" value="1"/>
</dbReference>
<dbReference type="AlphaFoldDB" id="S3LDU3"/>
<dbReference type="Pfam" id="PF14622">
    <property type="entry name" value="Ribonucleas_3_3"/>
    <property type="match status" value="1"/>
</dbReference>
<gene>
    <name evidence="15" type="primary">rnc</name>
    <name evidence="18" type="ORF">HMPREF1222_00221</name>
</gene>
<evidence type="ECO:0000256" key="4">
    <source>
        <dbReference type="ARBA" id="ARBA00011738"/>
    </source>
</evidence>
<dbReference type="GO" id="GO:0019843">
    <property type="term" value="F:rRNA binding"/>
    <property type="evidence" value="ECO:0007669"/>
    <property type="project" value="UniProtKB-KW"/>
</dbReference>
<dbReference type="EMBL" id="ATFC01000001">
    <property type="protein sequence ID" value="EPF47960.1"/>
    <property type="molecule type" value="Genomic_DNA"/>
</dbReference>
<keyword evidence="7 15" id="KW-0507">mRNA processing</keyword>
<dbReference type="InterPro" id="IPR036389">
    <property type="entry name" value="RNase_III_sf"/>
</dbReference>